<feature type="transmembrane region" description="Helical" evidence="6">
    <location>
        <begin position="104"/>
        <end position="124"/>
    </location>
</feature>
<keyword evidence="4 6" id="KW-1133">Transmembrane helix</keyword>
<evidence type="ECO:0000256" key="5">
    <source>
        <dbReference type="ARBA" id="ARBA00023136"/>
    </source>
</evidence>
<name>A0A1Q8VEI3_9ACTO</name>
<evidence type="ECO:0000256" key="4">
    <source>
        <dbReference type="ARBA" id="ARBA00022989"/>
    </source>
</evidence>
<dbReference type="Proteomes" id="UP000186857">
    <property type="component" value="Unassembled WGS sequence"/>
</dbReference>
<proteinExistence type="predicted"/>
<keyword evidence="5 6" id="KW-0472">Membrane</keyword>
<reference evidence="8 9" key="1">
    <citation type="submission" date="2016-12" db="EMBL/GenBank/DDBJ databases">
        <title>Genomic Comparison of strains in the 'Actinomyces naeslundii' Group.</title>
        <authorList>
            <person name="Mughal S.R."/>
            <person name="Do T."/>
            <person name="Gilbert S.C."/>
            <person name="Witherden E.A."/>
            <person name="Didelot X."/>
            <person name="Beighton D."/>
        </authorList>
    </citation>
    <scope>NUCLEOTIDE SEQUENCE [LARGE SCALE GENOMIC DNA]</scope>
    <source>
        <strain evidence="8 9">CCUG 33920</strain>
    </source>
</reference>
<feature type="transmembrane region" description="Helical" evidence="6">
    <location>
        <begin position="130"/>
        <end position="150"/>
    </location>
</feature>
<evidence type="ECO:0000313" key="8">
    <source>
        <dbReference type="EMBL" id="OLO46494.1"/>
    </source>
</evidence>
<evidence type="ECO:0000256" key="3">
    <source>
        <dbReference type="ARBA" id="ARBA00022692"/>
    </source>
</evidence>
<dbReference type="AlphaFoldDB" id="A0A1Q8VEI3"/>
<accession>A0A1Q8VEI3</accession>
<dbReference type="InterPro" id="IPR018076">
    <property type="entry name" value="T2SS_GspF_dom"/>
</dbReference>
<dbReference type="PANTHER" id="PTHR35007:SF1">
    <property type="entry name" value="PILUS ASSEMBLY PROTEIN"/>
    <property type="match status" value="1"/>
</dbReference>
<sequence>MITWILIGGALSGAGLFALTLILAPPATQPAAALAELDTRRDEGRMREDVRRLNPSEADTPEWVDTLSLRITSLVRRTGIDLSSLTGDLAVVGRSLERHMVTSVFLGVGGFAAPLLIVALMQVMGVPLGWSVPLLLSVALGVVGLLLPTLRLRSDADEARRDFRHVVGSYLDLVAMSLSAGRGVPEALDAASSLSDDPAMLRIRDALDVARLRGDTPWAALGRLGTQLRIDELRDLSAALALVAEDGAKIRESLGARASSMRRRDLSDAEGKAGENSESMLVAQLVVAMGFIVFLVYPALTGIIGSV</sequence>
<evidence type="ECO:0000259" key="7">
    <source>
        <dbReference type="Pfam" id="PF00482"/>
    </source>
</evidence>
<dbReference type="GO" id="GO:0005886">
    <property type="term" value="C:plasma membrane"/>
    <property type="evidence" value="ECO:0007669"/>
    <property type="project" value="UniProtKB-SubCell"/>
</dbReference>
<dbReference type="EMBL" id="MSKJ01000001">
    <property type="protein sequence ID" value="OLO46494.1"/>
    <property type="molecule type" value="Genomic_DNA"/>
</dbReference>
<keyword evidence="3 6" id="KW-0812">Transmembrane</keyword>
<dbReference type="Pfam" id="PF00482">
    <property type="entry name" value="T2SSF"/>
    <property type="match status" value="1"/>
</dbReference>
<comment type="caution">
    <text evidence="8">The sequence shown here is derived from an EMBL/GenBank/DDBJ whole genome shotgun (WGS) entry which is preliminary data.</text>
</comment>
<comment type="subcellular location">
    <subcellularLocation>
        <location evidence="1">Cell membrane</location>
        <topology evidence="1">Multi-pass membrane protein</topology>
    </subcellularLocation>
</comment>
<dbReference type="OrthoDB" id="5243064at2"/>
<feature type="transmembrane region" description="Helical" evidence="6">
    <location>
        <begin position="281"/>
        <end position="304"/>
    </location>
</feature>
<protein>
    <submittedName>
        <fullName evidence="8">Type II secretion protein F</fullName>
    </submittedName>
</protein>
<feature type="domain" description="Type II secretion system protein GspF" evidence="7">
    <location>
        <begin position="171"/>
        <end position="297"/>
    </location>
</feature>
<keyword evidence="2" id="KW-1003">Cell membrane</keyword>
<dbReference type="SUPFAM" id="SSF103473">
    <property type="entry name" value="MFS general substrate transporter"/>
    <property type="match status" value="1"/>
</dbReference>
<dbReference type="InterPro" id="IPR036259">
    <property type="entry name" value="MFS_trans_sf"/>
</dbReference>
<evidence type="ECO:0000256" key="2">
    <source>
        <dbReference type="ARBA" id="ARBA00022475"/>
    </source>
</evidence>
<evidence type="ECO:0000256" key="1">
    <source>
        <dbReference type="ARBA" id="ARBA00004651"/>
    </source>
</evidence>
<dbReference type="RefSeq" id="WP_075375927.1">
    <property type="nucleotide sequence ID" value="NZ_MSKJ01000001.1"/>
</dbReference>
<evidence type="ECO:0000256" key="6">
    <source>
        <dbReference type="SAM" id="Phobius"/>
    </source>
</evidence>
<gene>
    <name evidence="8" type="ORF">BKH29_01395</name>
</gene>
<dbReference type="PANTHER" id="PTHR35007">
    <property type="entry name" value="INTEGRAL MEMBRANE PROTEIN-RELATED"/>
    <property type="match status" value="1"/>
</dbReference>
<organism evidence="8 9">
    <name type="scientific">Actinomyces oris</name>
    <dbReference type="NCBI Taxonomy" id="544580"/>
    <lineage>
        <taxon>Bacteria</taxon>
        <taxon>Bacillati</taxon>
        <taxon>Actinomycetota</taxon>
        <taxon>Actinomycetes</taxon>
        <taxon>Actinomycetales</taxon>
        <taxon>Actinomycetaceae</taxon>
        <taxon>Actinomyces</taxon>
    </lineage>
</organism>
<evidence type="ECO:0000313" key="9">
    <source>
        <dbReference type="Proteomes" id="UP000186857"/>
    </source>
</evidence>